<feature type="compositionally biased region" description="Pro residues" evidence="2">
    <location>
        <begin position="151"/>
        <end position="161"/>
    </location>
</feature>
<accession>A0ABM9BLJ1</accession>
<reference evidence="5" key="1">
    <citation type="submission" date="2022-01" db="EMBL/GenBank/DDBJ databases">
        <authorList>
            <person name="Criscuolo A."/>
        </authorList>
    </citation>
    <scope>NUCLEOTIDE SEQUENCE</scope>
    <source>
        <strain evidence="5">CIP111893</strain>
    </source>
</reference>
<feature type="signal peptide" evidence="3">
    <location>
        <begin position="1"/>
        <end position="23"/>
    </location>
</feature>
<comment type="caution">
    <text evidence="5">The sequence shown here is derived from an EMBL/GenBank/DDBJ whole genome shotgun (WGS) entry which is preliminary data.</text>
</comment>
<sequence length="528" mass="55766">MRKLSMLFVLVAAFFVGTTSAYAAEPLFKVYVDGHLAASNALVKNGSTIVPFRSILAKLNFYIEYDARAKIVKASKDSTEIIFTVGSKRAVLNGKSVPLTAAPEVINNSTYIPLRFVSESMNYNIEFDQPTKAIYIDSKETTSSEYSPLVTPAPAPEPAPKPVETAPVNTAPTSTELSTKAITELNDSKVVIVNTDTSQGSAVSLGEGVFITNYHVIEDAKAVSITDIDGNTHDIAGYISLDEKRDLALIKTKKRITMGSVAIGTPGDLKKGDKVVAIGSPLGQQNTVSQGVISNIGVIDGVNTLQISVPIDHGSSGGGLFDTQGKLVGITSSGIDSSIADLNFAVSISEARSMISSIAGKSHGDIPTTAFSPAATATKPATPNNGGSGGSSSAKEAATLITEGLNKGVTFIPTDEADIPLETWVGGVPTGRVFIMSQMLGENYLTYLEGWPNNKSDVKIWATALGETVSEHFPGHDVVMVVYYEGFFKTYPDGFKPSEITTVNGGYEVTHFIVTIMIEDGVVTTIVG</sequence>
<dbReference type="InterPro" id="IPR036582">
    <property type="entry name" value="Mao_N_sf"/>
</dbReference>
<dbReference type="Gene3D" id="3.30.457.10">
    <property type="entry name" value="Copper amine oxidase-like, N-terminal domain"/>
    <property type="match status" value="1"/>
</dbReference>
<keyword evidence="1" id="KW-0378">Hydrolase</keyword>
<dbReference type="PANTHER" id="PTHR22939:SF129">
    <property type="entry name" value="SERINE PROTEASE HTRA2, MITOCHONDRIAL"/>
    <property type="match status" value="1"/>
</dbReference>
<evidence type="ECO:0000313" key="6">
    <source>
        <dbReference type="Proteomes" id="UP000838686"/>
    </source>
</evidence>
<dbReference type="Proteomes" id="UP000838686">
    <property type="component" value="Unassembled WGS sequence"/>
</dbReference>
<feature type="domain" description="Copper amine oxidase-like N-terminal" evidence="4">
    <location>
        <begin position="40"/>
        <end position="136"/>
    </location>
</feature>
<evidence type="ECO:0000313" key="5">
    <source>
        <dbReference type="EMBL" id="CAH1189993.1"/>
    </source>
</evidence>
<dbReference type="SUPFAM" id="SSF55383">
    <property type="entry name" value="Copper amine oxidase, domain N"/>
    <property type="match status" value="1"/>
</dbReference>
<keyword evidence="1" id="KW-0645">Protease</keyword>
<dbReference type="InterPro" id="IPR012854">
    <property type="entry name" value="Cu_amine_oxidase-like_N"/>
</dbReference>
<organism evidence="5 6">
    <name type="scientific">Paenibacillus plantiphilus</name>
    <dbReference type="NCBI Taxonomy" id="2905650"/>
    <lineage>
        <taxon>Bacteria</taxon>
        <taxon>Bacillati</taxon>
        <taxon>Bacillota</taxon>
        <taxon>Bacilli</taxon>
        <taxon>Bacillales</taxon>
        <taxon>Paenibacillaceae</taxon>
        <taxon>Paenibacillus</taxon>
    </lineage>
</organism>
<proteinExistence type="predicted"/>
<protein>
    <recommendedName>
        <fullName evidence="4">Copper amine oxidase-like N-terminal domain-containing protein</fullName>
    </recommendedName>
</protein>
<feature type="region of interest" description="Disordered" evidence="2">
    <location>
        <begin position="144"/>
        <end position="175"/>
    </location>
</feature>
<evidence type="ECO:0000259" key="4">
    <source>
        <dbReference type="Pfam" id="PF07833"/>
    </source>
</evidence>
<evidence type="ECO:0000256" key="3">
    <source>
        <dbReference type="SAM" id="SignalP"/>
    </source>
</evidence>
<dbReference type="Gene3D" id="2.40.10.120">
    <property type="match status" value="1"/>
</dbReference>
<dbReference type="PANTHER" id="PTHR22939">
    <property type="entry name" value="SERINE PROTEASE FAMILY S1C HTRA-RELATED"/>
    <property type="match status" value="1"/>
</dbReference>
<feature type="chain" id="PRO_5047238453" description="Copper amine oxidase-like N-terminal domain-containing protein" evidence="3">
    <location>
        <begin position="24"/>
        <end position="528"/>
    </location>
</feature>
<dbReference type="PRINTS" id="PR00834">
    <property type="entry name" value="PROTEASES2C"/>
</dbReference>
<evidence type="ECO:0000256" key="2">
    <source>
        <dbReference type="SAM" id="MobiDB-lite"/>
    </source>
</evidence>
<dbReference type="InterPro" id="IPR001940">
    <property type="entry name" value="Peptidase_S1C"/>
</dbReference>
<keyword evidence="1" id="KW-0720">Serine protease</keyword>
<keyword evidence="6" id="KW-1185">Reference proteome</keyword>
<evidence type="ECO:0000256" key="1">
    <source>
        <dbReference type="ARBA" id="ARBA00022825"/>
    </source>
</evidence>
<dbReference type="EMBL" id="CAKMMF010000001">
    <property type="protein sequence ID" value="CAH1189993.1"/>
    <property type="molecule type" value="Genomic_DNA"/>
</dbReference>
<dbReference type="SUPFAM" id="SSF50494">
    <property type="entry name" value="Trypsin-like serine proteases"/>
    <property type="match status" value="1"/>
</dbReference>
<dbReference type="Pfam" id="PF13365">
    <property type="entry name" value="Trypsin_2"/>
    <property type="match status" value="1"/>
</dbReference>
<feature type="compositionally biased region" description="Low complexity" evidence="2">
    <location>
        <begin position="369"/>
        <end position="383"/>
    </location>
</feature>
<name>A0ABM9BLJ1_9BACL</name>
<dbReference type="RefSeq" id="WP_236338241.1">
    <property type="nucleotide sequence ID" value="NZ_CAKMMF010000001.1"/>
</dbReference>
<dbReference type="InterPro" id="IPR009003">
    <property type="entry name" value="Peptidase_S1_PA"/>
</dbReference>
<dbReference type="Pfam" id="PF07833">
    <property type="entry name" value="Cu_amine_oxidN1"/>
    <property type="match status" value="1"/>
</dbReference>
<feature type="region of interest" description="Disordered" evidence="2">
    <location>
        <begin position="369"/>
        <end position="395"/>
    </location>
</feature>
<gene>
    <name evidence="5" type="ORF">PAECIP111893_00077</name>
</gene>
<keyword evidence="3" id="KW-0732">Signal</keyword>